<comment type="caution">
    <text evidence="1">The sequence shown here is derived from an EMBL/GenBank/DDBJ whole genome shotgun (WGS) entry which is preliminary data.</text>
</comment>
<reference evidence="1 2" key="2">
    <citation type="journal article" date="2017" name="Sci. Rep.">
        <title>Ant-infecting Ophiocordyceps genomes reveal a high diversity of potential behavioral manipulation genes and a possible major role for enterotoxins.</title>
        <authorList>
            <person name="de Bekker C."/>
            <person name="Ohm R.A."/>
            <person name="Evans H.C."/>
            <person name="Brachmann A."/>
            <person name="Hughes D.P."/>
        </authorList>
    </citation>
    <scope>NUCLEOTIDE SEQUENCE [LARGE SCALE GENOMIC DNA]</scope>
    <source>
        <strain evidence="1 2">SC16a</strain>
    </source>
</reference>
<dbReference type="EMBL" id="LAZP02000297">
    <property type="protein sequence ID" value="PFH58376.1"/>
    <property type="molecule type" value="Genomic_DNA"/>
</dbReference>
<dbReference type="Proteomes" id="UP000037136">
    <property type="component" value="Unassembled WGS sequence"/>
</dbReference>
<keyword evidence="2" id="KW-1185">Reference proteome</keyword>
<proteinExistence type="predicted"/>
<dbReference type="InterPro" id="IPR031472">
    <property type="entry name" value="MAT1-1-2/MatA-2/Smr1"/>
</dbReference>
<reference evidence="1 2" key="1">
    <citation type="journal article" date="2015" name="BMC Genomics">
        <title>Gene expression during zombie ant biting behavior reflects the complexity underlying fungal parasitic behavioral manipulation.</title>
        <authorList>
            <person name="de Bekker C."/>
            <person name="Ohm R.A."/>
            <person name="Loreto R.G."/>
            <person name="Sebastian A."/>
            <person name="Albert I."/>
            <person name="Merrow M."/>
            <person name="Brachmann A."/>
            <person name="Hughes D.P."/>
        </authorList>
    </citation>
    <scope>NUCLEOTIDE SEQUENCE [LARGE SCALE GENOMIC DNA]</scope>
    <source>
        <strain evidence="1 2">SC16a</strain>
    </source>
</reference>
<evidence type="ECO:0000313" key="2">
    <source>
        <dbReference type="Proteomes" id="UP000037136"/>
    </source>
</evidence>
<protein>
    <submittedName>
        <fullName evidence="1">Uncharacterized protein</fullName>
    </submittedName>
</protein>
<gene>
    <name evidence="1" type="ORF">XA68_13740</name>
</gene>
<dbReference type="OrthoDB" id="5148912at2759"/>
<dbReference type="Pfam" id="PF17043">
    <property type="entry name" value="MAT1-1-2"/>
    <property type="match status" value="1"/>
</dbReference>
<sequence>MDSLFSFEPFWNNPDVLSWPRVAVDDIRIKSLNLYLNKHKGERPTPLGLDVVIDECIDIIETLFEDSEDDNEILKRLHSIGYRYTRDAMTIFRAGIAIWYSSAAPASTRDPLQGLHPDTLQEFDENGEEYEPWSRSWAAKQHASANLGIVAMLLTSERWVPPVHPLLKAASLVSKSITALLYAVFLIFSTLVENPDLIELPWPCYLESTRPYETMRLFLRSTWSLTRENFQELDFFPPGVEFGTTLNEVGLSHDGSQLLTSIGRGNSWAVPPPWHPVRKTPGSAWNKILRNQMQPVFSESPLDPAEFHLTIPGSCATLVQPFEKYYSQLRSRMDQNGRHRRLVSRPAQIKQFHSLSEKTGQPYPLVELSEDTASFTEEPEQEWLYKLPMVKKPITDLRGYMTFPFMTSLSRAWRFQVEPDEVEPDFYVMSFERWTIDEHKE</sequence>
<name>A0A2A9PC27_OPHUN</name>
<organism evidence="1 2">
    <name type="scientific">Ophiocordyceps unilateralis</name>
    <name type="common">Zombie-ant fungus</name>
    <name type="synonym">Torrubia unilateralis</name>
    <dbReference type="NCBI Taxonomy" id="268505"/>
    <lineage>
        <taxon>Eukaryota</taxon>
        <taxon>Fungi</taxon>
        <taxon>Dikarya</taxon>
        <taxon>Ascomycota</taxon>
        <taxon>Pezizomycotina</taxon>
        <taxon>Sordariomycetes</taxon>
        <taxon>Hypocreomycetidae</taxon>
        <taxon>Hypocreales</taxon>
        <taxon>Ophiocordycipitaceae</taxon>
        <taxon>Ophiocordyceps</taxon>
    </lineage>
</organism>
<dbReference type="AlphaFoldDB" id="A0A2A9PC27"/>
<evidence type="ECO:0000313" key="1">
    <source>
        <dbReference type="EMBL" id="PFH58376.1"/>
    </source>
</evidence>
<accession>A0A2A9PC27</accession>